<sequence length="81" mass="9216">MSRTLSRIMQLELVVKTGVRSSTKSWLLKWISKRGPDQFLISSQTSSAVNAQTGKESRGLKACGFLRERKRCWICNSGRRI</sequence>
<accession>A0A8J2KR86</accession>
<evidence type="ECO:0000313" key="1">
    <source>
        <dbReference type="EMBL" id="CAG7819885.1"/>
    </source>
</evidence>
<comment type="caution">
    <text evidence="1">The sequence shown here is derived from an EMBL/GenBank/DDBJ whole genome shotgun (WGS) entry which is preliminary data.</text>
</comment>
<evidence type="ECO:0000313" key="2">
    <source>
        <dbReference type="Proteomes" id="UP000708208"/>
    </source>
</evidence>
<gene>
    <name evidence="1" type="ORF">AFUS01_LOCUS30305</name>
</gene>
<reference evidence="1" key="1">
    <citation type="submission" date="2021-06" db="EMBL/GenBank/DDBJ databases">
        <authorList>
            <person name="Hodson N. C."/>
            <person name="Mongue J. A."/>
            <person name="Jaron S. K."/>
        </authorList>
    </citation>
    <scope>NUCLEOTIDE SEQUENCE</scope>
</reference>
<dbReference type="Proteomes" id="UP000708208">
    <property type="component" value="Unassembled WGS sequence"/>
</dbReference>
<dbReference type="AlphaFoldDB" id="A0A8J2KR86"/>
<keyword evidence="2" id="KW-1185">Reference proteome</keyword>
<name>A0A8J2KR86_9HEXA</name>
<protein>
    <submittedName>
        <fullName evidence="1">Uncharacterized protein</fullName>
    </submittedName>
</protein>
<dbReference type="EMBL" id="CAJVCH010462635">
    <property type="protein sequence ID" value="CAG7819885.1"/>
    <property type="molecule type" value="Genomic_DNA"/>
</dbReference>
<organism evidence="1 2">
    <name type="scientific">Allacma fusca</name>
    <dbReference type="NCBI Taxonomy" id="39272"/>
    <lineage>
        <taxon>Eukaryota</taxon>
        <taxon>Metazoa</taxon>
        <taxon>Ecdysozoa</taxon>
        <taxon>Arthropoda</taxon>
        <taxon>Hexapoda</taxon>
        <taxon>Collembola</taxon>
        <taxon>Symphypleona</taxon>
        <taxon>Sminthuridae</taxon>
        <taxon>Allacma</taxon>
    </lineage>
</organism>
<proteinExistence type="predicted"/>